<dbReference type="EMBL" id="JBHSBI010000033">
    <property type="protein sequence ID" value="MFC4014257.1"/>
    <property type="molecule type" value="Genomic_DNA"/>
</dbReference>
<gene>
    <name evidence="1" type="ORF">ACFOY2_44025</name>
</gene>
<dbReference type="RefSeq" id="WP_379534103.1">
    <property type="nucleotide sequence ID" value="NZ_JBHSBI010000033.1"/>
</dbReference>
<comment type="caution">
    <text evidence="1">The sequence shown here is derived from an EMBL/GenBank/DDBJ whole genome shotgun (WGS) entry which is preliminary data.</text>
</comment>
<dbReference type="Proteomes" id="UP001595851">
    <property type="component" value="Unassembled WGS sequence"/>
</dbReference>
<protein>
    <recommendedName>
        <fullName evidence="3">GntR family transcriptional regulator</fullName>
    </recommendedName>
</protein>
<organism evidence="1 2">
    <name type="scientific">Nonomuraea purpurea</name>
    <dbReference type="NCBI Taxonomy" id="1849276"/>
    <lineage>
        <taxon>Bacteria</taxon>
        <taxon>Bacillati</taxon>
        <taxon>Actinomycetota</taxon>
        <taxon>Actinomycetes</taxon>
        <taxon>Streptosporangiales</taxon>
        <taxon>Streptosporangiaceae</taxon>
        <taxon>Nonomuraea</taxon>
    </lineage>
</organism>
<sequence>MLKAYRELERDGLVEGRPGMGTFVRQGVTGATLAAHTRLRRDLDRWVREAREAGLDQEDLRALFTVVLTESQKSGPEKGAKEGAA</sequence>
<reference evidence="2" key="1">
    <citation type="journal article" date="2019" name="Int. J. Syst. Evol. Microbiol.">
        <title>The Global Catalogue of Microorganisms (GCM) 10K type strain sequencing project: providing services to taxonomists for standard genome sequencing and annotation.</title>
        <authorList>
            <consortium name="The Broad Institute Genomics Platform"/>
            <consortium name="The Broad Institute Genome Sequencing Center for Infectious Disease"/>
            <person name="Wu L."/>
            <person name="Ma J."/>
        </authorList>
    </citation>
    <scope>NUCLEOTIDE SEQUENCE [LARGE SCALE GENOMIC DNA]</scope>
    <source>
        <strain evidence="2">TBRC 1276</strain>
    </source>
</reference>
<evidence type="ECO:0000313" key="2">
    <source>
        <dbReference type="Proteomes" id="UP001595851"/>
    </source>
</evidence>
<name>A0ABV8GNK3_9ACTN</name>
<dbReference type="InterPro" id="IPR036388">
    <property type="entry name" value="WH-like_DNA-bd_sf"/>
</dbReference>
<proteinExistence type="predicted"/>
<evidence type="ECO:0008006" key="3">
    <source>
        <dbReference type="Google" id="ProtNLM"/>
    </source>
</evidence>
<dbReference type="Gene3D" id="1.10.10.10">
    <property type="entry name" value="Winged helix-like DNA-binding domain superfamily/Winged helix DNA-binding domain"/>
    <property type="match status" value="1"/>
</dbReference>
<keyword evidence="2" id="KW-1185">Reference proteome</keyword>
<evidence type="ECO:0000313" key="1">
    <source>
        <dbReference type="EMBL" id="MFC4014257.1"/>
    </source>
</evidence>
<accession>A0ABV8GNK3</accession>